<sequence length="237" mass="25975">MAAGRANNGSAWSSVRTNNRCQYAGEDVLECLDKNDNWFRYFPIADYDKTEVYNPKEIISDSLPNVGDMLNRFQVVSEYGDWNEFMLVSDLVDATSLPAFSSEEAVTSMEKIVETADEIVQAQREEFILSFITGLLFWIPFVGEAVGAAGMTTARTLLRLIGGVGEAGMAIHDVIGNPDNAFMAVFGYLLGAGVGRAGFKSAAESRRGMSADEFNSLANVKTRLMEYDDVRSLSCPL</sequence>
<protein>
    <submittedName>
        <fullName evidence="2">Uncharacterized protein</fullName>
    </submittedName>
</protein>
<keyword evidence="1" id="KW-0472">Membrane</keyword>
<dbReference type="Proteomes" id="UP001628179">
    <property type="component" value="Unassembled WGS sequence"/>
</dbReference>
<evidence type="ECO:0000313" key="3">
    <source>
        <dbReference type="Proteomes" id="UP001628179"/>
    </source>
</evidence>
<evidence type="ECO:0000256" key="1">
    <source>
        <dbReference type="SAM" id="Phobius"/>
    </source>
</evidence>
<feature type="transmembrane region" description="Helical" evidence="1">
    <location>
        <begin position="127"/>
        <end position="150"/>
    </location>
</feature>
<feature type="transmembrane region" description="Helical" evidence="1">
    <location>
        <begin position="181"/>
        <end position="199"/>
    </location>
</feature>
<accession>A0ABQ0GH01</accession>
<organism evidence="2 3">
    <name type="scientific">Madurella fahalii</name>
    <dbReference type="NCBI Taxonomy" id="1157608"/>
    <lineage>
        <taxon>Eukaryota</taxon>
        <taxon>Fungi</taxon>
        <taxon>Dikarya</taxon>
        <taxon>Ascomycota</taxon>
        <taxon>Pezizomycotina</taxon>
        <taxon>Sordariomycetes</taxon>
        <taxon>Sordariomycetidae</taxon>
        <taxon>Sordariales</taxon>
        <taxon>Sordariales incertae sedis</taxon>
        <taxon>Madurella</taxon>
    </lineage>
</organism>
<gene>
    <name evidence="2" type="ORF">MFIFM68171_07257</name>
</gene>
<dbReference type="EMBL" id="BAAFSV010000004">
    <property type="protein sequence ID" value="GAB1317047.1"/>
    <property type="molecule type" value="Genomic_DNA"/>
</dbReference>
<reference evidence="2 3" key="1">
    <citation type="submission" date="2024-09" db="EMBL/GenBank/DDBJ databases">
        <title>Itraconazole resistance in Madurella fahalii resulting from another homologue of gene encoding cytochrome P450 14-alpha sterol demethylase (CYP51).</title>
        <authorList>
            <person name="Yoshioka I."/>
            <person name="Fahal A.H."/>
            <person name="Kaneko S."/>
            <person name="Yaguchi T."/>
        </authorList>
    </citation>
    <scope>NUCLEOTIDE SEQUENCE [LARGE SCALE GENOMIC DNA]</scope>
    <source>
        <strain evidence="2 3">IFM 68171</strain>
    </source>
</reference>
<evidence type="ECO:0000313" key="2">
    <source>
        <dbReference type="EMBL" id="GAB1317047.1"/>
    </source>
</evidence>
<name>A0ABQ0GH01_9PEZI</name>
<dbReference type="RefSeq" id="XP_070918778.1">
    <property type="nucleotide sequence ID" value="XM_071062677.1"/>
</dbReference>
<dbReference type="GeneID" id="98178000"/>
<keyword evidence="1" id="KW-1133">Transmembrane helix</keyword>
<proteinExistence type="predicted"/>
<keyword evidence="1" id="KW-0812">Transmembrane</keyword>
<keyword evidence="3" id="KW-1185">Reference proteome</keyword>
<comment type="caution">
    <text evidence="2">The sequence shown here is derived from an EMBL/GenBank/DDBJ whole genome shotgun (WGS) entry which is preliminary data.</text>
</comment>